<evidence type="ECO:0000259" key="1">
    <source>
        <dbReference type="Pfam" id="PF07727"/>
    </source>
</evidence>
<dbReference type="Pfam" id="PF07727">
    <property type="entry name" value="RVT_2"/>
    <property type="match status" value="1"/>
</dbReference>
<organism evidence="2 3">
    <name type="scientific">Vitis vinifera</name>
    <name type="common">Grape</name>
    <dbReference type="NCBI Taxonomy" id="29760"/>
    <lineage>
        <taxon>Eukaryota</taxon>
        <taxon>Viridiplantae</taxon>
        <taxon>Streptophyta</taxon>
        <taxon>Embryophyta</taxon>
        <taxon>Tracheophyta</taxon>
        <taxon>Spermatophyta</taxon>
        <taxon>Magnoliopsida</taxon>
        <taxon>eudicotyledons</taxon>
        <taxon>Gunneridae</taxon>
        <taxon>Pentapetalae</taxon>
        <taxon>rosids</taxon>
        <taxon>Vitales</taxon>
        <taxon>Vitaceae</taxon>
        <taxon>Viteae</taxon>
        <taxon>Vitis</taxon>
    </lineage>
</organism>
<gene>
    <name evidence="2" type="primary">RE1_3496</name>
    <name evidence="2" type="ORF">CK203_047187</name>
</gene>
<dbReference type="Proteomes" id="UP000288805">
    <property type="component" value="Unassembled WGS sequence"/>
</dbReference>
<dbReference type="InterPro" id="IPR013103">
    <property type="entry name" value="RVT_2"/>
</dbReference>
<protein>
    <submittedName>
        <fullName evidence="2">Retrovirus-related Pol polyprotein from transposon RE1</fullName>
    </submittedName>
</protein>
<evidence type="ECO:0000313" key="2">
    <source>
        <dbReference type="EMBL" id="RVW75244.1"/>
    </source>
</evidence>
<sequence>MRLAPQAPGLVCALVRLEPFKTMPSVHCQEPELISIDLESIGNSYSSPSVDDLDFVVVPKIVQEALIIPEWNDAIREEIRVIGKNGRLGRSLYGLKKSPRAWFDHFSRSTKEARHLQRDDVYEIDHLKKELAKEFEMKDLGLLRYFLGMEVVHSKVGIVVTQRNYALDLLKEIGMLGCKPIEVPIDPNHKIGVAKGGKSVDKERYQRLVGKLIYLSHTRLDIAFFVSVVSQFMHAPTGEHLEVVYKILKYVKKTLGRGLLFKKDEQI</sequence>
<proteinExistence type="predicted"/>
<reference evidence="2 3" key="1">
    <citation type="journal article" date="2018" name="PLoS Genet.">
        <title>Population sequencing reveals clonal diversity and ancestral inbreeding in the grapevine cultivar Chardonnay.</title>
        <authorList>
            <person name="Roach M.J."/>
            <person name="Johnson D.L."/>
            <person name="Bohlmann J."/>
            <person name="van Vuuren H.J."/>
            <person name="Jones S.J."/>
            <person name="Pretorius I.S."/>
            <person name="Schmidt S.A."/>
            <person name="Borneman A.R."/>
        </authorList>
    </citation>
    <scope>NUCLEOTIDE SEQUENCE [LARGE SCALE GENOMIC DNA]</scope>
    <source>
        <strain evidence="3">cv. Chardonnay</strain>
        <tissue evidence="2">Leaf</tissue>
    </source>
</reference>
<dbReference type="EMBL" id="QGNW01000353">
    <property type="protein sequence ID" value="RVW75244.1"/>
    <property type="molecule type" value="Genomic_DNA"/>
</dbReference>
<feature type="domain" description="Reverse transcriptase Ty1/copia-type" evidence="1">
    <location>
        <begin position="119"/>
        <end position="185"/>
    </location>
</feature>
<dbReference type="PANTHER" id="PTHR11439:SF440">
    <property type="entry name" value="INTEGRASE CATALYTIC DOMAIN-CONTAINING PROTEIN"/>
    <property type="match status" value="1"/>
</dbReference>
<dbReference type="PANTHER" id="PTHR11439">
    <property type="entry name" value="GAG-POL-RELATED RETROTRANSPOSON"/>
    <property type="match status" value="1"/>
</dbReference>
<evidence type="ECO:0000313" key="3">
    <source>
        <dbReference type="Proteomes" id="UP000288805"/>
    </source>
</evidence>
<name>A0A438GSR6_VITVI</name>
<accession>A0A438GSR6</accession>
<dbReference type="AlphaFoldDB" id="A0A438GSR6"/>
<comment type="caution">
    <text evidence="2">The sequence shown here is derived from an EMBL/GenBank/DDBJ whole genome shotgun (WGS) entry which is preliminary data.</text>
</comment>